<dbReference type="Proteomes" id="UP000221165">
    <property type="component" value="Unassembled WGS sequence"/>
</dbReference>
<keyword evidence="3 6" id="KW-1133">Transmembrane helix</keyword>
<accession>A0A2C6K921</accession>
<dbReference type="GO" id="GO:0016746">
    <property type="term" value="F:acyltransferase activity"/>
    <property type="evidence" value="ECO:0007669"/>
    <property type="project" value="TreeGrafter"/>
</dbReference>
<feature type="region of interest" description="Disordered" evidence="5">
    <location>
        <begin position="262"/>
        <end position="311"/>
    </location>
</feature>
<dbReference type="RefSeq" id="XP_067922905.1">
    <property type="nucleotide sequence ID" value="XM_068065120.1"/>
</dbReference>
<keyword evidence="2 6" id="KW-0812">Transmembrane</keyword>
<evidence type="ECO:0000313" key="7">
    <source>
        <dbReference type="EMBL" id="PHJ21221.1"/>
    </source>
</evidence>
<feature type="transmembrane region" description="Helical" evidence="6">
    <location>
        <begin position="147"/>
        <end position="171"/>
    </location>
</feature>
<dbReference type="Pfam" id="PF03062">
    <property type="entry name" value="MBOAT"/>
    <property type="match status" value="1"/>
</dbReference>
<comment type="subcellular location">
    <subcellularLocation>
        <location evidence="1">Membrane</location>
        <topology evidence="1">Multi-pass membrane protein</topology>
    </subcellularLocation>
</comment>
<evidence type="ECO:0000256" key="6">
    <source>
        <dbReference type="SAM" id="Phobius"/>
    </source>
</evidence>
<feature type="transmembrane region" description="Helical" evidence="6">
    <location>
        <begin position="83"/>
        <end position="104"/>
    </location>
</feature>
<feature type="transmembrane region" description="Helical" evidence="6">
    <location>
        <begin position="347"/>
        <end position="366"/>
    </location>
</feature>
<feature type="transmembrane region" description="Helical" evidence="6">
    <location>
        <begin position="953"/>
        <end position="971"/>
    </location>
</feature>
<feature type="compositionally biased region" description="Basic and acidic residues" evidence="5">
    <location>
        <begin position="1012"/>
        <end position="1023"/>
    </location>
</feature>
<dbReference type="OrthoDB" id="330739at2759"/>
<evidence type="ECO:0000256" key="1">
    <source>
        <dbReference type="ARBA" id="ARBA00004141"/>
    </source>
</evidence>
<feature type="region of interest" description="Disordered" evidence="5">
    <location>
        <begin position="1004"/>
        <end position="1051"/>
    </location>
</feature>
<keyword evidence="8" id="KW-1185">Reference proteome</keyword>
<feature type="transmembrane region" description="Helical" evidence="6">
    <location>
        <begin position="977"/>
        <end position="998"/>
    </location>
</feature>
<sequence>MKERKPPPVASGRPLHRVSGCTYSWRNCLSRSLRVGFPCQNVPPTEKGQPRSVWEGSSSADFSPCGACQNCKVFSWSHLEATAWLAAHIIGVGSFYYCCLIPYFDENHKYVKGLTLVVPGSSDDKLTARLAQSLFEILLPLRRCLRLLYSLFVFPFQLLYRLTSISLFLYIPSPTQGTTNSAQVAGLLESHKREDAYLLDNSDDQFSSFRSSAPLILLVMSIHGALSFLLRKYLYRLFLSLYSTSPSSSSVLSLIGFKGRRQTSTEGSTSSRRRNSRVHGTDVGSSTRDDEERLCSSEHVKSSPSLQPRRSSSLSTKQTWIATQSVYTGFELVLGLGFGLYLHSAHLFVLLLYSLVNYSITLLLPVPSATSVSARGSSRPSGNLRREEHHQLKKNLNFSESTSITGGSAGTSESSQYRQGPVCTPEVGASKTSDRLRCALVIILTFGFHFALLLYHGSTVHFSLSYIHPSLLPLEVLFFSFLSPIYSLHDCVRLVVLKMVSFNLDKVWSLRLHQNAAHQITSVPVASAGDANVSSARLPNDTEHEAHGKKKLDEHTEKSVAHLSSSSVSPAFDVEGKPGTSSEDDPSPRKRRSYVFNSLQCPNPFGDERFFPSDSANIPYGTYTSVVRYLAYVFYTPTYLAGPIVTYNSWNRQSAFPWWVIVAHNTFLVADREETKPSTPRTESVETKTCLPDADKSTIRGVELVSTSALADAETVQKTKTRETPKCVQKDNAADTGVCTPAGHGYPFDLMVSPHLLDLPFSVYGKIFLGNVLPYFLRWLLAMLLLEIHMRYLPVNALVTRVQNFPLWRQMQLRELLIMSVTVLCFMWFKFFCLWRLCRLWSILAGVVPPENMVRFLYNNYSTEKFWRGWHRSFNLYLIRYMYIPMSRLLASLPSFSVPLFCSCSRASSPEGEERLRVGAERKGQVCPKRPQDSDQRRELETIKRRGAGGGSLTGRCIASCFVFLYVAFWHEINLKVFLWGLACAACYVPEAILRYWAFPSPSARGRGVSVGEEREEKKEAHIQTHSGGDGSRHRSSEGQDQRYVQRQSDTRPQLLSECGVETEKKRKKTEKEKLLIKQSYQMKSLEIASRTPCLKLISRVVSTFSTDIRQKPVFKYVCILAGAANIFLLCFCNLVGYSYGAEGMQLIATRIREEGILSALRSISEVLFIFFLATGGMLVIRALEGGRKNY</sequence>
<dbReference type="GO" id="GO:0005783">
    <property type="term" value="C:endoplasmic reticulum"/>
    <property type="evidence" value="ECO:0007669"/>
    <property type="project" value="TreeGrafter"/>
</dbReference>
<gene>
    <name evidence="7" type="ORF">CSUI_004939</name>
</gene>
<reference evidence="7 8" key="1">
    <citation type="journal article" date="2017" name="Int. J. Parasitol.">
        <title>The genome of the protozoan parasite Cystoisospora suis and a reverse vaccinology approach to identify vaccine candidates.</title>
        <authorList>
            <person name="Palmieri N."/>
            <person name="Shrestha A."/>
            <person name="Ruttkowski B."/>
            <person name="Beck T."/>
            <person name="Vogl C."/>
            <person name="Tomley F."/>
            <person name="Blake D.P."/>
            <person name="Joachim A."/>
        </authorList>
    </citation>
    <scope>NUCLEOTIDE SEQUENCE [LARGE SCALE GENOMIC DNA]</scope>
    <source>
        <strain evidence="7 8">Wien I</strain>
    </source>
</reference>
<feature type="transmembrane region" description="Helical" evidence="6">
    <location>
        <begin position="1117"/>
        <end position="1140"/>
    </location>
</feature>
<evidence type="ECO:0000256" key="3">
    <source>
        <dbReference type="ARBA" id="ARBA00022989"/>
    </source>
</evidence>
<dbReference type="GeneID" id="94428331"/>
<keyword evidence="4 6" id="KW-0472">Membrane</keyword>
<evidence type="ECO:0000313" key="8">
    <source>
        <dbReference type="Proteomes" id="UP000221165"/>
    </source>
</evidence>
<dbReference type="PANTHER" id="PTHR13285">
    <property type="entry name" value="ACYLTRANSFERASE"/>
    <property type="match status" value="1"/>
</dbReference>
<organism evidence="7 8">
    <name type="scientific">Cystoisospora suis</name>
    <dbReference type="NCBI Taxonomy" id="483139"/>
    <lineage>
        <taxon>Eukaryota</taxon>
        <taxon>Sar</taxon>
        <taxon>Alveolata</taxon>
        <taxon>Apicomplexa</taxon>
        <taxon>Conoidasida</taxon>
        <taxon>Coccidia</taxon>
        <taxon>Eucoccidiorida</taxon>
        <taxon>Eimeriorina</taxon>
        <taxon>Sarcocystidae</taxon>
        <taxon>Cystoisospora</taxon>
    </lineage>
</organism>
<feature type="compositionally biased region" description="Basic and acidic residues" evidence="5">
    <location>
        <begin position="287"/>
        <end position="301"/>
    </location>
</feature>
<feature type="transmembrane region" description="Helical" evidence="6">
    <location>
        <begin position="212"/>
        <end position="230"/>
    </location>
</feature>
<name>A0A2C6K921_9APIC</name>
<feature type="compositionally biased region" description="Low complexity" evidence="5">
    <location>
        <begin position="400"/>
        <end position="415"/>
    </location>
</feature>
<dbReference type="AlphaFoldDB" id="A0A2C6K921"/>
<dbReference type="VEuPathDB" id="ToxoDB:CSUI_004939"/>
<feature type="transmembrane region" description="Helical" evidence="6">
    <location>
        <begin position="319"/>
        <end position="341"/>
    </location>
</feature>
<feature type="transmembrane region" description="Helical" evidence="6">
    <location>
        <begin position="476"/>
        <end position="496"/>
    </location>
</feature>
<feature type="transmembrane region" description="Helical" evidence="6">
    <location>
        <begin position="775"/>
        <end position="793"/>
    </location>
</feature>
<feature type="transmembrane region" description="Helical" evidence="6">
    <location>
        <begin position="1160"/>
        <end position="1181"/>
    </location>
</feature>
<dbReference type="InterPro" id="IPR004299">
    <property type="entry name" value="MBOAT_fam"/>
</dbReference>
<feature type="compositionally biased region" description="Low complexity" evidence="5">
    <location>
        <begin position="302"/>
        <end position="311"/>
    </location>
</feature>
<feature type="transmembrane region" description="Helical" evidence="6">
    <location>
        <begin position="813"/>
        <end position="835"/>
    </location>
</feature>
<dbReference type="InterPro" id="IPR051085">
    <property type="entry name" value="MB_O-acyltransferase"/>
</dbReference>
<feature type="compositionally biased region" description="Basic and acidic residues" evidence="5">
    <location>
        <begin position="540"/>
        <end position="560"/>
    </location>
</feature>
<feature type="compositionally biased region" description="Basic and acidic residues" evidence="5">
    <location>
        <begin position="1031"/>
        <end position="1041"/>
    </location>
</feature>
<feature type="transmembrane region" description="Helical" evidence="6">
    <location>
        <begin position="438"/>
        <end position="456"/>
    </location>
</feature>
<proteinExistence type="predicted"/>
<dbReference type="EMBL" id="MIGC01002365">
    <property type="protein sequence ID" value="PHJ21221.1"/>
    <property type="molecule type" value="Genomic_DNA"/>
</dbReference>
<comment type="caution">
    <text evidence="7">The sequence shown here is derived from an EMBL/GenBank/DDBJ whole genome shotgun (WGS) entry which is preliminary data.</text>
</comment>
<feature type="region of interest" description="Disordered" evidence="5">
    <location>
        <begin position="400"/>
        <end position="423"/>
    </location>
</feature>
<protein>
    <submittedName>
        <fullName evidence="7">Mboat related protein</fullName>
    </submittedName>
</protein>
<evidence type="ECO:0000256" key="5">
    <source>
        <dbReference type="SAM" id="MobiDB-lite"/>
    </source>
</evidence>
<evidence type="ECO:0000256" key="4">
    <source>
        <dbReference type="ARBA" id="ARBA00023136"/>
    </source>
</evidence>
<dbReference type="GO" id="GO:0016020">
    <property type="term" value="C:membrane"/>
    <property type="evidence" value="ECO:0007669"/>
    <property type="project" value="UniProtKB-SubCell"/>
</dbReference>
<dbReference type="PANTHER" id="PTHR13285:SF18">
    <property type="entry name" value="PROTEIN-CYSTEINE N-PALMITOYLTRANSFERASE RASP"/>
    <property type="match status" value="1"/>
</dbReference>
<evidence type="ECO:0000256" key="2">
    <source>
        <dbReference type="ARBA" id="ARBA00022692"/>
    </source>
</evidence>
<feature type="region of interest" description="Disordered" evidence="5">
    <location>
        <begin position="533"/>
        <end position="591"/>
    </location>
</feature>